<organism evidence="6 7">
    <name type="scientific">Noviluteimonas caseinilytica</name>
    <dbReference type="NCBI Taxonomy" id="2675101"/>
    <lineage>
        <taxon>Bacteria</taxon>
        <taxon>Pseudomonadati</taxon>
        <taxon>Pseudomonadota</taxon>
        <taxon>Gammaproteobacteria</taxon>
        <taxon>Lysobacterales</taxon>
        <taxon>Lysobacteraceae</taxon>
        <taxon>Noviluteimonas</taxon>
    </lineage>
</organism>
<dbReference type="SUPFAM" id="SSF46785">
    <property type="entry name" value="Winged helix' DNA-binding domain"/>
    <property type="match status" value="1"/>
</dbReference>
<dbReference type="PRINTS" id="PR00039">
    <property type="entry name" value="HTHLYSR"/>
</dbReference>
<accession>A0ABN6FRZ0</accession>
<dbReference type="EMBL" id="AP024545">
    <property type="protein sequence ID" value="BCT92236.1"/>
    <property type="molecule type" value="Genomic_DNA"/>
</dbReference>
<dbReference type="Pfam" id="PF03466">
    <property type="entry name" value="LysR_substrate"/>
    <property type="match status" value="1"/>
</dbReference>
<dbReference type="InterPro" id="IPR036390">
    <property type="entry name" value="WH_DNA-bd_sf"/>
</dbReference>
<dbReference type="Proteomes" id="UP000681317">
    <property type="component" value="Chromosome"/>
</dbReference>
<dbReference type="Gene3D" id="3.40.190.10">
    <property type="entry name" value="Periplasmic binding protein-like II"/>
    <property type="match status" value="2"/>
</dbReference>
<dbReference type="CDD" id="cd08432">
    <property type="entry name" value="PBP2_GcdR_TrpI_HvrB_AmpR_like"/>
    <property type="match status" value="1"/>
</dbReference>
<dbReference type="PANTHER" id="PTHR30537:SF79">
    <property type="entry name" value="TRANSCRIPTIONAL REGULATOR-RELATED"/>
    <property type="match status" value="1"/>
</dbReference>
<dbReference type="Gene3D" id="1.10.10.10">
    <property type="entry name" value="Winged helix-like DNA-binding domain superfamily/Winged helix DNA-binding domain"/>
    <property type="match status" value="1"/>
</dbReference>
<evidence type="ECO:0000259" key="5">
    <source>
        <dbReference type="PROSITE" id="PS50931"/>
    </source>
</evidence>
<dbReference type="InterPro" id="IPR058163">
    <property type="entry name" value="LysR-type_TF_proteobact-type"/>
</dbReference>
<feature type="domain" description="HTH lysR-type" evidence="5">
    <location>
        <begin position="4"/>
        <end position="61"/>
    </location>
</feature>
<dbReference type="RefSeq" id="WP_213436837.1">
    <property type="nucleotide sequence ID" value="NZ_AP024545.1"/>
</dbReference>
<keyword evidence="7" id="KW-1185">Reference proteome</keyword>
<evidence type="ECO:0000313" key="7">
    <source>
        <dbReference type="Proteomes" id="UP000681317"/>
    </source>
</evidence>
<keyword evidence="3" id="KW-0238">DNA-binding</keyword>
<evidence type="ECO:0000313" key="6">
    <source>
        <dbReference type="EMBL" id="BCT92236.1"/>
    </source>
</evidence>
<dbReference type="SUPFAM" id="SSF53850">
    <property type="entry name" value="Periplasmic binding protein-like II"/>
    <property type="match status" value="1"/>
</dbReference>
<dbReference type="InterPro" id="IPR000847">
    <property type="entry name" value="LysR_HTH_N"/>
</dbReference>
<evidence type="ECO:0000256" key="2">
    <source>
        <dbReference type="ARBA" id="ARBA00023015"/>
    </source>
</evidence>
<dbReference type="InterPro" id="IPR005119">
    <property type="entry name" value="LysR_subst-bd"/>
</dbReference>
<dbReference type="PROSITE" id="PS50931">
    <property type="entry name" value="HTH_LYSR"/>
    <property type="match status" value="1"/>
</dbReference>
<dbReference type="Pfam" id="PF00126">
    <property type="entry name" value="HTH_1"/>
    <property type="match status" value="1"/>
</dbReference>
<protein>
    <submittedName>
        <fullName evidence="6">Biotin transporter BioY</fullName>
    </submittedName>
</protein>
<dbReference type="InterPro" id="IPR036388">
    <property type="entry name" value="WH-like_DNA-bd_sf"/>
</dbReference>
<gene>
    <name evidence="6" type="primary">ampR</name>
    <name evidence="6" type="ORF">LYSCAS_12600</name>
</gene>
<sequence>MNRPPLHALQGFVATARLGNLSRAAESMHLTISALSHQIKGLEERLGQRLFVRQPRGVELTADGQRLFDRVADHLDAIEHALRPFGMRRDDVLTVTLMPSFATSWLVPRLPTFLAAHPQLEIHLQSTINVVDFERDTDVDAGLRYGPGHWPGLEAVHLFDDWLTPIASPALIERLGRPTLETLGDFPLLGAPGGRWSDWFTRFGGKAPKRYVANFDDSETLHRAAVEGMGIVLGRLTLAWPLIDSNRLCLLFDEKLKADFAHYLVAPPRSRGHAGLAAFRAWLLEQARVYTDAQS</sequence>
<evidence type="ECO:0000256" key="1">
    <source>
        <dbReference type="ARBA" id="ARBA00009437"/>
    </source>
</evidence>
<keyword evidence="2" id="KW-0805">Transcription regulation</keyword>
<reference evidence="6 7" key="1">
    <citation type="submission" date="2021-03" db="EMBL/GenBank/DDBJ databases">
        <title>Complete Genome Sequences of Two Lysobacter Strains Isolated from Sea Water (Lysobacter caseinilyticus) and Soil (Lysobacter helvus) in South Korea.</title>
        <authorList>
            <person name="Watanabe Y."/>
            <person name="Arakawa K."/>
        </authorList>
    </citation>
    <scope>NUCLEOTIDE SEQUENCE [LARGE SCALE GENOMIC DNA]</scope>
    <source>
        <strain evidence="6 7">KVB24</strain>
    </source>
</reference>
<name>A0ABN6FRZ0_9GAMM</name>
<evidence type="ECO:0000256" key="3">
    <source>
        <dbReference type="ARBA" id="ARBA00023125"/>
    </source>
</evidence>
<dbReference type="PANTHER" id="PTHR30537">
    <property type="entry name" value="HTH-TYPE TRANSCRIPTIONAL REGULATOR"/>
    <property type="match status" value="1"/>
</dbReference>
<proteinExistence type="inferred from homology"/>
<keyword evidence="4" id="KW-0804">Transcription</keyword>
<comment type="similarity">
    <text evidence="1">Belongs to the LysR transcriptional regulatory family.</text>
</comment>
<evidence type="ECO:0000256" key="4">
    <source>
        <dbReference type="ARBA" id="ARBA00023163"/>
    </source>
</evidence>